<name>A0ABR0NM46_GOSAR</name>
<dbReference type="EMBL" id="JARKNE010000009">
    <property type="protein sequence ID" value="KAK5802413.1"/>
    <property type="molecule type" value="Genomic_DNA"/>
</dbReference>
<evidence type="ECO:0008006" key="3">
    <source>
        <dbReference type="Google" id="ProtNLM"/>
    </source>
</evidence>
<organism evidence="1 2">
    <name type="scientific">Gossypium arboreum</name>
    <name type="common">Tree cotton</name>
    <name type="synonym">Gossypium nanking</name>
    <dbReference type="NCBI Taxonomy" id="29729"/>
    <lineage>
        <taxon>Eukaryota</taxon>
        <taxon>Viridiplantae</taxon>
        <taxon>Streptophyta</taxon>
        <taxon>Embryophyta</taxon>
        <taxon>Tracheophyta</taxon>
        <taxon>Spermatophyta</taxon>
        <taxon>Magnoliopsida</taxon>
        <taxon>eudicotyledons</taxon>
        <taxon>Gunneridae</taxon>
        <taxon>Pentapetalae</taxon>
        <taxon>rosids</taxon>
        <taxon>malvids</taxon>
        <taxon>Malvales</taxon>
        <taxon>Malvaceae</taxon>
        <taxon>Malvoideae</taxon>
        <taxon>Gossypium</taxon>
    </lineage>
</organism>
<keyword evidence="2" id="KW-1185">Reference proteome</keyword>
<dbReference type="Proteomes" id="UP001358586">
    <property type="component" value="Chromosome 9"/>
</dbReference>
<comment type="caution">
    <text evidence="1">The sequence shown here is derived from an EMBL/GenBank/DDBJ whole genome shotgun (WGS) entry which is preliminary data.</text>
</comment>
<gene>
    <name evidence="1" type="ORF">PVK06_030004</name>
</gene>
<reference evidence="1 2" key="1">
    <citation type="submission" date="2023-03" db="EMBL/GenBank/DDBJ databases">
        <title>WGS of Gossypium arboreum.</title>
        <authorList>
            <person name="Yu D."/>
        </authorList>
    </citation>
    <scope>NUCLEOTIDE SEQUENCE [LARGE SCALE GENOMIC DNA]</scope>
    <source>
        <tissue evidence="1">Leaf</tissue>
    </source>
</reference>
<evidence type="ECO:0000313" key="1">
    <source>
        <dbReference type="EMBL" id="KAK5802413.1"/>
    </source>
</evidence>
<proteinExistence type="predicted"/>
<protein>
    <recommendedName>
        <fullName evidence="3">Reverse transcriptase</fullName>
    </recommendedName>
</protein>
<accession>A0ABR0NM46</accession>
<evidence type="ECO:0000313" key="2">
    <source>
        <dbReference type="Proteomes" id="UP001358586"/>
    </source>
</evidence>
<sequence>MARKVHNRFSSLKLDRDWCYDGRLPWNGALIEEFVPSRGVRQGDSLPPYLLVLGVERLGHSICDTEENGL</sequence>